<evidence type="ECO:0000256" key="6">
    <source>
        <dbReference type="SAM" id="Phobius"/>
    </source>
</evidence>
<reference evidence="8" key="1">
    <citation type="submission" date="2009-09" db="EMBL/GenBank/DDBJ databases">
        <title>The complete genome of Nakamurella multipartita DSM 44233.</title>
        <authorList>
            <consortium name="US DOE Joint Genome Institute (JGI-PGF)"/>
            <person name="Lucas S."/>
            <person name="Copeland A."/>
            <person name="Lapidus A."/>
            <person name="Glavina del Rio T."/>
            <person name="Dalin E."/>
            <person name="Tice H."/>
            <person name="Bruce D."/>
            <person name="Goodwin L."/>
            <person name="Pitluck S."/>
            <person name="Kyrpides N."/>
            <person name="Mavromatis K."/>
            <person name="Ivanova N."/>
            <person name="Ovchinnikova G."/>
            <person name="Sims D."/>
            <person name="Meincke L."/>
            <person name="Brettin T."/>
            <person name="Detter J.C."/>
            <person name="Han C."/>
            <person name="Larimer F."/>
            <person name="Land M."/>
            <person name="Hauser L."/>
            <person name="Markowitz V."/>
            <person name="Cheng J.-F."/>
            <person name="Hugenholtz P."/>
            <person name="Woyke T."/>
            <person name="Wu D."/>
            <person name="Klenk H.-P."/>
            <person name="Eisen J.A."/>
        </authorList>
    </citation>
    <scope>NUCLEOTIDE SEQUENCE [LARGE SCALE GENOMIC DNA]</scope>
    <source>
        <strain evidence="8">ATCC 700099 / DSM 44233 / CIP 104796 / JCM 9543 / NBRC 105858 / Y-104</strain>
    </source>
</reference>
<evidence type="ECO:0000313" key="8">
    <source>
        <dbReference type="Proteomes" id="UP000002218"/>
    </source>
</evidence>
<dbReference type="KEGG" id="nml:Namu_4059"/>
<sequence>MSRAHSVAVLEKNGFLMANEPETQHSPTAPVVHHHPDDPLHARRVHAYGLPRGLIIMLGLAAGVVVAAGIHAVPDLIGPIFLALVLTITVDPLRGMMIRRGAPRWLATLVVVIGVYAIIFGLVIAAAVGVAQFVGLMPQYADQLQTELTGVKSWLAGMGVTQEQIQSMLSSVDKSSILSYIASLLSSVMNVFTSLFFIITLLIFLAVDGSVFSERMVKHRPGREPALNALGQFAAGTRKYFAVATIFGGIVAVLDGAALVIMGIPAAGLWALLAFVTNYIPNIGFIIGLIPPALLGLLVGGPSLMIWVIVVYCVLNFIIQSVLQPKFVGDAVGLTTTMSFLSLILWAFLLGPLGAILAIPASLLVKAIMVDVDPEAKWLQLFLGDEPILTKKEKTPKPAKKSKPAVEPA</sequence>
<dbReference type="Pfam" id="PF01594">
    <property type="entry name" value="AI-2E_transport"/>
    <property type="match status" value="1"/>
</dbReference>
<dbReference type="PANTHER" id="PTHR21716:SF64">
    <property type="entry name" value="AI-2 TRANSPORT PROTEIN TQSA"/>
    <property type="match status" value="1"/>
</dbReference>
<feature type="transmembrane region" description="Helical" evidence="6">
    <location>
        <begin position="53"/>
        <end position="70"/>
    </location>
</feature>
<name>C8XHP6_NAKMY</name>
<evidence type="ECO:0000256" key="2">
    <source>
        <dbReference type="ARBA" id="ARBA00009773"/>
    </source>
</evidence>
<dbReference type="EMBL" id="CP001737">
    <property type="protein sequence ID" value="ACV80349.1"/>
    <property type="molecule type" value="Genomic_DNA"/>
</dbReference>
<dbReference type="eggNOG" id="COG0628">
    <property type="taxonomic scope" value="Bacteria"/>
</dbReference>
<evidence type="ECO:0000256" key="3">
    <source>
        <dbReference type="ARBA" id="ARBA00022692"/>
    </source>
</evidence>
<keyword evidence="3 6" id="KW-0812">Transmembrane</keyword>
<dbReference type="InParanoid" id="C8XHP6"/>
<evidence type="ECO:0000313" key="7">
    <source>
        <dbReference type="EMBL" id="ACV80349.1"/>
    </source>
</evidence>
<feature type="transmembrane region" description="Helical" evidence="6">
    <location>
        <begin position="304"/>
        <end position="323"/>
    </location>
</feature>
<dbReference type="Proteomes" id="UP000002218">
    <property type="component" value="Chromosome"/>
</dbReference>
<feature type="transmembrane region" description="Helical" evidence="6">
    <location>
        <begin position="279"/>
        <end position="299"/>
    </location>
</feature>
<feature type="transmembrane region" description="Helical" evidence="6">
    <location>
        <begin position="177"/>
        <end position="207"/>
    </location>
</feature>
<evidence type="ECO:0008006" key="9">
    <source>
        <dbReference type="Google" id="ProtNLM"/>
    </source>
</evidence>
<feature type="transmembrane region" description="Helical" evidence="6">
    <location>
        <begin position="105"/>
        <end position="134"/>
    </location>
</feature>
<accession>C8XHP6</accession>
<dbReference type="AlphaFoldDB" id="C8XHP6"/>
<keyword evidence="5 6" id="KW-0472">Membrane</keyword>
<evidence type="ECO:0000256" key="5">
    <source>
        <dbReference type="ARBA" id="ARBA00023136"/>
    </source>
</evidence>
<dbReference type="PANTHER" id="PTHR21716">
    <property type="entry name" value="TRANSMEMBRANE PROTEIN"/>
    <property type="match status" value="1"/>
</dbReference>
<dbReference type="GO" id="GO:0016020">
    <property type="term" value="C:membrane"/>
    <property type="evidence" value="ECO:0007669"/>
    <property type="project" value="UniProtKB-SubCell"/>
</dbReference>
<protein>
    <recommendedName>
        <fullName evidence="9">Permease</fullName>
    </recommendedName>
</protein>
<feature type="transmembrane region" description="Helical" evidence="6">
    <location>
        <begin position="76"/>
        <end position="93"/>
    </location>
</feature>
<comment type="similarity">
    <text evidence="2">Belongs to the autoinducer-2 exporter (AI-2E) (TC 2.A.86) family.</text>
</comment>
<dbReference type="GO" id="GO:0055085">
    <property type="term" value="P:transmembrane transport"/>
    <property type="evidence" value="ECO:0007669"/>
    <property type="project" value="TreeGrafter"/>
</dbReference>
<reference evidence="7 8" key="2">
    <citation type="journal article" date="2010" name="Stand. Genomic Sci.">
        <title>Complete genome sequence of Nakamurella multipartita type strain (Y-104).</title>
        <authorList>
            <person name="Tice H."/>
            <person name="Mayilraj S."/>
            <person name="Sims D."/>
            <person name="Lapidus A."/>
            <person name="Nolan M."/>
            <person name="Lucas S."/>
            <person name="Glavina Del Rio T."/>
            <person name="Copeland A."/>
            <person name="Cheng J.F."/>
            <person name="Meincke L."/>
            <person name="Bruce D."/>
            <person name="Goodwin L."/>
            <person name="Pitluck S."/>
            <person name="Ivanova N."/>
            <person name="Mavromatis K."/>
            <person name="Ovchinnikova G."/>
            <person name="Pati A."/>
            <person name="Chen A."/>
            <person name="Palaniappan K."/>
            <person name="Land M."/>
            <person name="Hauser L."/>
            <person name="Chang Y.J."/>
            <person name="Jeffries C.D."/>
            <person name="Detter J.C."/>
            <person name="Brettin T."/>
            <person name="Rohde M."/>
            <person name="Goker M."/>
            <person name="Bristow J."/>
            <person name="Eisen J.A."/>
            <person name="Markowitz V."/>
            <person name="Hugenholtz P."/>
            <person name="Kyrpides N.C."/>
            <person name="Klenk H.P."/>
            <person name="Chen F."/>
        </authorList>
    </citation>
    <scope>NUCLEOTIDE SEQUENCE [LARGE SCALE GENOMIC DNA]</scope>
    <source>
        <strain evidence="8">ATCC 700099 / DSM 44233 / CIP 104796 / JCM 9543 / NBRC 105858 / Y-104</strain>
    </source>
</reference>
<keyword evidence="8" id="KW-1185">Reference proteome</keyword>
<keyword evidence="4 6" id="KW-1133">Transmembrane helix</keyword>
<evidence type="ECO:0000256" key="1">
    <source>
        <dbReference type="ARBA" id="ARBA00004141"/>
    </source>
</evidence>
<evidence type="ECO:0000256" key="4">
    <source>
        <dbReference type="ARBA" id="ARBA00022989"/>
    </source>
</evidence>
<gene>
    <name evidence="7" type="ordered locus">Namu_4059</name>
</gene>
<proteinExistence type="inferred from homology"/>
<dbReference type="InterPro" id="IPR002549">
    <property type="entry name" value="AI-2E-like"/>
</dbReference>
<feature type="transmembrane region" description="Helical" evidence="6">
    <location>
        <begin position="240"/>
        <end position="273"/>
    </location>
</feature>
<organism evidence="7 8">
    <name type="scientific">Nakamurella multipartita (strain ATCC 700099 / DSM 44233 / CIP 104796 / JCM 9543 / NBRC 105858 / Y-104)</name>
    <name type="common">Microsphaera multipartita</name>
    <dbReference type="NCBI Taxonomy" id="479431"/>
    <lineage>
        <taxon>Bacteria</taxon>
        <taxon>Bacillati</taxon>
        <taxon>Actinomycetota</taxon>
        <taxon>Actinomycetes</taxon>
        <taxon>Nakamurellales</taxon>
        <taxon>Nakamurellaceae</taxon>
        <taxon>Nakamurella</taxon>
    </lineage>
</organism>
<comment type="subcellular location">
    <subcellularLocation>
        <location evidence="1">Membrane</location>
        <topology evidence="1">Multi-pass membrane protein</topology>
    </subcellularLocation>
</comment>
<feature type="transmembrane region" description="Helical" evidence="6">
    <location>
        <begin position="343"/>
        <end position="365"/>
    </location>
</feature>
<dbReference type="HOGENOM" id="CLU_031275_0_4_11"/>